<comment type="caution">
    <text evidence="1">The sequence shown here is derived from an EMBL/GenBank/DDBJ whole genome shotgun (WGS) entry which is preliminary data.</text>
</comment>
<reference evidence="1 2" key="1">
    <citation type="submission" date="2023-07" db="EMBL/GenBank/DDBJ databases">
        <title>Genomic Encyclopedia of Type Strains, Phase IV (KMG-IV): sequencing the most valuable type-strain genomes for metagenomic binning, comparative biology and taxonomic classification.</title>
        <authorList>
            <person name="Goeker M."/>
        </authorList>
    </citation>
    <scope>NUCLEOTIDE SEQUENCE [LARGE SCALE GENOMIC DNA]</scope>
    <source>
        <strain evidence="1 2">DSM 14914</strain>
    </source>
</reference>
<name>A0ABU0L7V4_9BACL</name>
<dbReference type="Proteomes" id="UP001242811">
    <property type="component" value="Unassembled WGS sequence"/>
</dbReference>
<proteinExistence type="predicted"/>
<accession>A0ABU0L7V4</accession>
<evidence type="ECO:0000313" key="2">
    <source>
        <dbReference type="Proteomes" id="UP001242811"/>
    </source>
</evidence>
<gene>
    <name evidence="1" type="ORF">QOZ95_005581</name>
</gene>
<dbReference type="EMBL" id="JAUSWA010000072">
    <property type="protein sequence ID" value="MDQ0497340.1"/>
    <property type="molecule type" value="Genomic_DNA"/>
</dbReference>
<organism evidence="1 2">
    <name type="scientific">Paenibacillus brasilensis</name>
    <dbReference type="NCBI Taxonomy" id="128574"/>
    <lineage>
        <taxon>Bacteria</taxon>
        <taxon>Bacillati</taxon>
        <taxon>Bacillota</taxon>
        <taxon>Bacilli</taxon>
        <taxon>Bacillales</taxon>
        <taxon>Paenibacillaceae</taxon>
        <taxon>Paenibacillus</taxon>
    </lineage>
</organism>
<evidence type="ECO:0000313" key="1">
    <source>
        <dbReference type="EMBL" id="MDQ0497340.1"/>
    </source>
</evidence>
<protein>
    <submittedName>
        <fullName evidence="1">Uncharacterized protein</fullName>
    </submittedName>
</protein>
<keyword evidence="2" id="KW-1185">Reference proteome</keyword>
<sequence>MAQGGAGKFAAEHHRLGLIAGSQTEIADQMEQFTKAQPDPVAIWVRYDNAQAPAMQLALKDGELQGYVEFARPTATGEAFPKVEYVSVEKEPSPAVITLLQTGLQEAKVNAMIGRNTLTREQVREISTPVTVDSREVNSPSEAGRCRLLYCHWRPFISASSTPPHLTRCSSRLPGTSHFSRRPSCCCELVWNGRPCWKSGCPLLFWLHLFCSSAGLPPKSTVLAS</sequence>